<dbReference type="GeneID" id="85318758"/>
<feature type="compositionally biased region" description="Basic and acidic residues" evidence="1">
    <location>
        <begin position="16"/>
        <end position="31"/>
    </location>
</feature>
<feature type="compositionally biased region" description="Basic residues" evidence="1">
    <location>
        <begin position="257"/>
        <end position="267"/>
    </location>
</feature>
<evidence type="ECO:0000313" key="3">
    <source>
        <dbReference type="Proteomes" id="UP001172101"/>
    </source>
</evidence>
<evidence type="ECO:0000313" key="2">
    <source>
        <dbReference type="EMBL" id="KAK0704070.1"/>
    </source>
</evidence>
<feature type="compositionally biased region" description="Basic and acidic residues" evidence="1">
    <location>
        <begin position="47"/>
        <end position="61"/>
    </location>
</feature>
<name>A0AA39ZV36_9PEZI</name>
<feature type="region of interest" description="Disordered" evidence="1">
    <location>
        <begin position="1"/>
        <end position="96"/>
    </location>
</feature>
<feature type="region of interest" description="Disordered" evidence="1">
    <location>
        <begin position="218"/>
        <end position="267"/>
    </location>
</feature>
<protein>
    <submittedName>
        <fullName evidence="2">Uncharacterized protein</fullName>
    </submittedName>
</protein>
<proteinExistence type="predicted"/>
<evidence type="ECO:0000256" key="1">
    <source>
        <dbReference type="SAM" id="MobiDB-lite"/>
    </source>
</evidence>
<dbReference type="RefSeq" id="XP_060290929.1">
    <property type="nucleotide sequence ID" value="XM_060435488.1"/>
</dbReference>
<feature type="compositionally biased region" description="Basic and acidic residues" evidence="1">
    <location>
        <begin position="241"/>
        <end position="255"/>
    </location>
</feature>
<organism evidence="2 3">
    <name type="scientific">Lasiosphaeria miniovina</name>
    <dbReference type="NCBI Taxonomy" id="1954250"/>
    <lineage>
        <taxon>Eukaryota</taxon>
        <taxon>Fungi</taxon>
        <taxon>Dikarya</taxon>
        <taxon>Ascomycota</taxon>
        <taxon>Pezizomycotina</taxon>
        <taxon>Sordariomycetes</taxon>
        <taxon>Sordariomycetidae</taxon>
        <taxon>Sordariales</taxon>
        <taxon>Lasiosphaeriaceae</taxon>
        <taxon>Lasiosphaeria</taxon>
    </lineage>
</organism>
<dbReference type="AlphaFoldDB" id="A0AA39ZV36"/>
<reference evidence="2" key="1">
    <citation type="submission" date="2023-06" db="EMBL/GenBank/DDBJ databases">
        <title>Genome-scale phylogeny and comparative genomics of the fungal order Sordariales.</title>
        <authorList>
            <consortium name="Lawrence Berkeley National Laboratory"/>
            <person name="Hensen N."/>
            <person name="Bonometti L."/>
            <person name="Westerberg I."/>
            <person name="Brannstrom I.O."/>
            <person name="Guillou S."/>
            <person name="Cros-Aarteil S."/>
            <person name="Calhoun S."/>
            <person name="Haridas S."/>
            <person name="Kuo A."/>
            <person name="Mondo S."/>
            <person name="Pangilinan J."/>
            <person name="Riley R."/>
            <person name="LaButti K."/>
            <person name="Andreopoulos B."/>
            <person name="Lipzen A."/>
            <person name="Chen C."/>
            <person name="Yanf M."/>
            <person name="Daum C."/>
            <person name="Ng V."/>
            <person name="Clum A."/>
            <person name="Steindorff A."/>
            <person name="Ohm R."/>
            <person name="Martin F."/>
            <person name="Silar P."/>
            <person name="Natvig D."/>
            <person name="Lalanne C."/>
            <person name="Gautier V."/>
            <person name="Ament-velasquez S.L."/>
            <person name="Kruys A."/>
            <person name="Hutchinson M.I."/>
            <person name="Powell A.J."/>
            <person name="Barry K."/>
            <person name="Miller A.N."/>
            <person name="Grigoriev I.V."/>
            <person name="Debuchy R."/>
            <person name="Gladieux P."/>
            <person name="Thoren M.H."/>
            <person name="Johannesson H."/>
        </authorList>
    </citation>
    <scope>NUCLEOTIDE SEQUENCE</scope>
    <source>
        <strain evidence="2">SMH2392-1A</strain>
    </source>
</reference>
<dbReference type="Proteomes" id="UP001172101">
    <property type="component" value="Unassembled WGS sequence"/>
</dbReference>
<dbReference type="EMBL" id="JAUIRO010000008">
    <property type="protein sequence ID" value="KAK0704070.1"/>
    <property type="molecule type" value="Genomic_DNA"/>
</dbReference>
<feature type="compositionally biased region" description="Basic and acidic residues" evidence="1">
    <location>
        <begin position="68"/>
        <end position="83"/>
    </location>
</feature>
<keyword evidence="3" id="KW-1185">Reference proteome</keyword>
<feature type="compositionally biased region" description="Pro residues" evidence="1">
    <location>
        <begin position="1"/>
        <end position="10"/>
    </location>
</feature>
<feature type="region of interest" description="Disordered" evidence="1">
    <location>
        <begin position="119"/>
        <end position="159"/>
    </location>
</feature>
<sequence length="267" mass="30352">MRARNPPPPKSRSKSSNRDRSPTGKARESPEVLHQLGRAVLAYSLRKISERTRDKRRDTHSSRQPPGRRKDMPDETGAREESSRGPSARSDSGELHNLVSQVAVGVLAFGIRHYMHRRREAKREAAATARTPQRPKGPSNHRQPDQQQRRALRSAADPELSTAIDSLTKEVQNASESIRRLAYSAPSHRECAVQEALISDADRLQASLANIQTSANNMMNLHPNLNRPPNPPHKGRRRERTRFDEGQRQNEEPRSHIPNHHRRRRPS</sequence>
<accession>A0AA39ZV36</accession>
<comment type="caution">
    <text evidence="2">The sequence shown here is derived from an EMBL/GenBank/DDBJ whole genome shotgun (WGS) entry which is preliminary data.</text>
</comment>
<gene>
    <name evidence="2" type="ORF">B0T26DRAFT_522879</name>
</gene>